<protein>
    <submittedName>
        <fullName evidence="2">Uncharacterized protein</fullName>
    </submittedName>
</protein>
<feature type="region of interest" description="Disordered" evidence="1">
    <location>
        <begin position="22"/>
        <end position="42"/>
    </location>
</feature>
<dbReference type="AlphaFoldDB" id="A0A026WM54"/>
<name>A0A026WM54_OOCBI</name>
<sequence>MHEEQKDVARVEEAWERDYKKMKGEKRKRDRRPRRKKARVKGDMLRESWKTYVKFMQLRNT</sequence>
<keyword evidence="3" id="KW-1185">Reference proteome</keyword>
<reference evidence="2 3" key="1">
    <citation type="journal article" date="2014" name="Curr. Biol.">
        <title>The genome of the clonal raider ant Cerapachys biroi.</title>
        <authorList>
            <person name="Oxley P.R."/>
            <person name="Ji L."/>
            <person name="Fetter-Pruneda I."/>
            <person name="McKenzie S.K."/>
            <person name="Li C."/>
            <person name="Hu H."/>
            <person name="Zhang G."/>
            <person name="Kronauer D.J."/>
        </authorList>
    </citation>
    <scope>NUCLEOTIDE SEQUENCE [LARGE SCALE GENOMIC DNA]</scope>
</reference>
<evidence type="ECO:0000256" key="1">
    <source>
        <dbReference type="SAM" id="MobiDB-lite"/>
    </source>
</evidence>
<feature type="compositionally biased region" description="Basic residues" evidence="1">
    <location>
        <begin position="23"/>
        <end position="39"/>
    </location>
</feature>
<evidence type="ECO:0000313" key="2">
    <source>
        <dbReference type="EMBL" id="EZA56184.1"/>
    </source>
</evidence>
<dbReference type="Proteomes" id="UP000053097">
    <property type="component" value="Unassembled WGS sequence"/>
</dbReference>
<evidence type="ECO:0000313" key="3">
    <source>
        <dbReference type="Proteomes" id="UP000053097"/>
    </source>
</evidence>
<organism evidence="2 3">
    <name type="scientific">Ooceraea biroi</name>
    <name type="common">Clonal raider ant</name>
    <name type="synonym">Cerapachys biroi</name>
    <dbReference type="NCBI Taxonomy" id="2015173"/>
    <lineage>
        <taxon>Eukaryota</taxon>
        <taxon>Metazoa</taxon>
        <taxon>Ecdysozoa</taxon>
        <taxon>Arthropoda</taxon>
        <taxon>Hexapoda</taxon>
        <taxon>Insecta</taxon>
        <taxon>Pterygota</taxon>
        <taxon>Neoptera</taxon>
        <taxon>Endopterygota</taxon>
        <taxon>Hymenoptera</taxon>
        <taxon>Apocrita</taxon>
        <taxon>Aculeata</taxon>
        <taxon>Formicoidea</taxon>
        <taxon>Formicidae</taxon>
        <taxon>Dorylinae</taxon>
        <taxon>Ooceraea</taxon>
    </lineage>
</organism>
<dbReference type="EMBL" id="KK107168">
    <property type="protein sequence ID" value="EZA56184.1"/>
    <property type="molecule type" value="Genomic_DNA"/>
</dbReference>
<proteinExistence type="predicted"/>
<accession>A0A026WM54</accession>
<gene>
    <name evidence="2" type="ORF">X777_03516</name>
</gene>